<evidence type="ECO:0000313" key="6">
    <source>
        <dbReference type="EMBL" id="UYV71497.1"/>
    </source>
</evidence>
<evidence type="ECO:0000256" key="2">
    <source>
        <dbReference type="ARBA" id="ARBA00022741"/>
    </source>
</evidence>
<dbReference type="SUPFAM" id="SSF100934">
    <property type="entry name" value="Heat shock protein 70kD (HSP70), C-terminal subdomain"/>
    <property type="match status" value="1"/>
</dbReference>
<protein>
    <recommendedName>
        <fullName evidence="5">Hypoxia up-regulated protein 1</fullName>
    </recommendedName>
</protein>
<dbReference type="PANTHER" id="PTHR45639:SF3">
    <property type="entry name" value="HYPOXIA UP-REGULATED PROTEIN 1"/>
    <property type="match status" value="1"/>
</dbReference>
<dbReference type="PANTHER" id="PTHR45639">
    <property type="entry name" value="HSC70CB, ISOFORM G-RELATED"/>
    <property type="match status" value="1"/>
</dbReference>
<evidence type="ECO:0000256" key="5">
    <source>
        <dbReference type="ARBA" id="ARBA00040503"/>
    </source>
</evidence>
<evidence type="ECO:0000256" key="1">
    <source>
        <dbReference type="ARBA" id="ARBA00007381"/>
    </source>
</evidence>
<keyword evidence="4" id="KW-0143">Chaperone</keyword>
<keyword evidence="2" id="KW-0547">Nucleotide-binding</keyword>
<organism evidence="6 7">
    <name type="scientific">Cordylochernes scorpioides</name>
    <dbReference type="NCBI Taxonomy" id="51811"/>
    <lineage>
        <taxon>Eukaryota</taxon>
        <taxon>Metazoa</taxon>
        <taxon>Ecdysozoa</taxon>
        <taxon>Arthropoda</taxon>
        <taxon>Chelicerata</taxon>
        <taxon>Arachnida</taxon>
        <taxon>Pseudoscorpiones</taxon>
        <taxon>Cheliferoidea</taxon>
        <taxon>Chernetidae</taxon>
        <taxon>Cordylochernes</taxon>
    </lineage>
</organism>
<keyword evidence="3" id="KW-0067">ATP-binding</keyword>
<name>A0ABY6KT70_9ARAC</name>
<evidence type="ECO:0000313" key="7">
    <source>
        <dbReference type="Proteomes" id="UP001235939"/>
    </source>
</evidence>
<comment type="similarity">
    <text evidence="1">Belongs to the heat shock protein 70 family.</text>
</comment>
<gene>
    <name evidence="6" type="ORF">LAZ67_8003504</name>
</gene>
<evidence type="ECO:0000256" key="3">
    <source>
        <dbReference type="ARBA" id="ARBA00022840"/>
    </source>
</evidence>
<dbReference type="InterPro" id="IPR013126">
    <property type="entry name" value="Hsp_70_fam"/>
</dbReference>
<evidence type="ECO:0000256" key="4">
    <source>
        <dbReference type="ARBA" id="ARBA00023186"/>
    </source>
</evidence>
<dbReference type="Proteomes" id="UP001235939">
    <property type="component" value="Chromosome 08"/>
</dbReference>
<keyword evidence="7" id="KW-1185">Reference proteome</keyword>
<dbReference type="Gene3D" id="1.20.1270.10">
    <property type="match status" value="1"/>
</dbReference>
<accession>A0ABY6KT70</accession>
<dbReference type="InterPro" id="IPR029048">
    <property type="entry name" value="HSP70_C_sf"/>
</dbReference>
<reference evidence="6 7" key="1">
    <citation type="submission" date="2022-01" db="EMBL/GenBank/DDBJ databases">
        <title>A chromosomal length assembly of Cordylochernes scorpioides.</title>
        <authorList>
            <person name="Zeh D."/>
            <person name="Zeh J."/>
        </authorList>
    </citation>
    <scope>NUCLEOTIDE SEQUENCE [LARGE SCALE GENOMIC DNA]</scope>
    <source>
        <strain evidence="6">IN4F17</strain>
        <tissue evidence="6">Whole Body</tissue>
    </source>
</reference>
<sequence>MVLRRLDELDEKDQAKLAHEQAKNSLEAFLLDMKDKLSSKEYEVAITPEDKDSLMAKLGATSDWLEYDSDEATTEVSQYLVCREYIFLYSFSIIISEREGFFSYDHKELKEKRKELKTMARPMLERVREHRERPEALSTLNTMLNMSNTFLNGARGLEDPVFTEVELSTLEKLIKDTEEWRAKNVKEQKSQPLHKTPVFTLRDVAEKVGNLDREVKYLLNKARTAPKKPKKESE</sequence>
<proteinExistence type="inferred from homology"/>
<dbReference type="EMBL" id="CP092870">
    <property type="protein sequence ID" value="UYV71497.1"/>
    <property type="molecule type" value="Genomic_DNA"/>
</dbReference>